<organism evidence="2 3">
    <name type="scientific">Datura stramonium</name>
    <name type="common">Jimsonweed</name>
    <name type="synonym">Common thornapple</name>
    <dbReference type="NCBI Taxonomy" id="4076"/>
    <lineage>
        <taxon>Eukaryota</taxon>
        <taxon>Viridiplantae</taxon>
        <taxon>Streptophyta</taxon>
        <taxon>Embryophyta</taxon>
        <taxon>Tracheophyta</taxon>
        <taxon>Spermatophyta</taxon>
        <taxon>Magnoliopsida</taxon>
        <taxon>eudicotyledons</taxon>
        <taxon>Gunneridae</taxon>
        <taxon>Pentapetalae</taxon>
        <taxon>asterids</taxon>
        <taxon>lamiids</taxon>
        <taxon>Solanales</taxon>
        <taxon>Solanaceae</taxon>
        <taxon>Solanoideae</taxon>
        <taxon>Datureae</taxon>
        <taxon>Datura</taxon>
    </lineage>
</organism>
<sequence>MLAQYQAQRDTEMALGLARDANISWHGRAAAHSPRDKVCEEALAMRKWLGRRARLPKWSNIGFPTSTRKRNIKSKSNSSTNKQSINSKSKSNSSRNKQRISLLL</sequence>
<reference evidence="2 3" key="1">
    <citation type="journal article" date="2021" name="BMC Genomics">
        <title>Datura genome reveals duplications of psychoactive alkaloid biosynthetic genes and high mutation rate following tissue culture.</title>
        <authorList>
            <person name="Rajewski A."/>
            <person name="Carter-House D."/>
            <person name="Stajich J."/>
            <person name="Litt A."/>
        </authorList>
    </citation>
    <scope>NUCLEOTIDE SEQUENCE [LARGE SCALE GENOMIC DNA]</scope>
    <source>
        <strain evidence="2">AR-01</strain>
    </source>
</reference>
<evidence type="ECO:0000256" key="1">
    <source>
        <dbReference type="SAM" id="MobiDB-lite"/>
    </source>
</evidence>
<keyword evidence="3" id="KW-1185">Reference proteome</keyword>
<protein>
    <submittedName>
        <fullName evidence="2">Uncharacterized protein</fullName>
    </submittedName>
</protein>
<feature type="compositionally biased region" description="Low complexity" evidence="1">
    <location>
        <begin position="74"/>
        <end position="104"/>
    </location>
</feature>
<evidence type="ECO:0000313" key="3">
    <source>
        <dbReference type="Proteomes" id="UP000823775"/>
    </source>
</evidence>
<comment type="caution">
    <text evidence="2">The sequence shown here is derived from an EMBL/GenBank/DDBJ whole genome shotgun (WGS) entry which is preliminary data.</text>
</comment>
<feature type="region of interest" description="Disordered" evidence="1">
    <location>
        <begin position="58"/>
        <end position="104"/>
    </location>
</feature>
<name>A0ABS8WUW4_DATST</name>
<evidence type="ECO:0000313" key="2">
    <source>
        <dbReference type="EMBL" id="MCE3215346.1"/>
    </source>
</evidence>
<proteinExistence type="predicted"/>
<dbReference type="Proteomes" id="UP000823775">
    <property type="component" value="Unassembled WGS sequence"/>
</dbReference>
<dbReference type="EMBL" id="JACEIK010010873">
    <property type="protein sequence ID" value="MCE3215346.1"/>
    <property type="molecule type" value="Genomic_DNA"/>
</dbReference>
<gene>
    <name evidence="2" type="ORF">HAX54_002005</name>
</gene>
<accession>A0ABS8WUW4</accession>